<accession>A0A166YCW1</accession>
<proteinExistence type="predicted"/>
<organism evidence="1 2">
    <name type="scientific">Colletotrichum tofieldiae</name>
    <dbReference type="NCBI Taxonomy" id="708197"/>
    <lineage>
        <taxon>Eukaryota</taxon>
        <taxon>Fungi</taxon>
        <taxon>Dikarya</taxon>
        <taxon>Ascomycota</taxon>
        <taxon>Pezizomycotina</taxon>
        <taxon>Sordariomycetes</taxon>
        <taxon>Hypocreomycetidae</taxon>
        <taxon>Glomerellales</taxon>
        <taxon>Glomerellaceae</taxon>
        <taxon>Colletotrichum</taxon>
        <taxon>Colletotrichum spaethianum species complex</taxon>
    </lineage>
</organism>
<dbReference type="EMBL" id="LFIV01000007">
    <property type="protein sequence ID" value="KZL77510.1"/>
    <property type="molecule type" value="Genomic_DNA"/>
</dbReference>
<evidence type="ECO:0000313" key="1">
    <source>
        <dbReference type="EMBL" id="KZL77510.1"/>
    </source>
</evidence>
<comment type="caution">
    <text evidence="1">The sequence shown here is derived from an EMBL/GenBank/DDBJ whole genome shotgun (WGS) entry which is preliminary data.</text>
</comment>
<dbReference type="Proteomes" id="UP000076552">
    <property type="component" value="Unassembled WGS sequence"/>
</dbReference>
<sequence length="85" mass="9335">MDWWVNDLTYTQGCYPICWVYQADEKSSSDGSGWALLGALSTLTACGRVASYAKSCANCGGAGLVRDETQVPRQIGIWQLEQHVF</sequence>
<evidence type="ECO:0000313" key="2">
    <source>
        <dbReference type="Proteomes" id="UP000076552"/>
    </source>
</evidence>
<dbReference type="AlphaFoldDB" id="A0A166YCW1"/>
<gene>
    <name evidence="1" type="ORF">CT0861_06497</name>
</gene>
<reference evidence="1 2" key="1">
    <citation type="submission" date="2015-06" db="EMBL/GenBank/DDBJ databases">
        <title>Survival trade-offs in plant roots during colonization by closely related pathogenic and mutualistic fungi.</title>
        <authorList>
            <person name="Hacquard S."/>
            <person name="Kracher B."/>
            <person name="Hiruma K."/>
            <person name="Weinman A."/>
            <person name="Muench P."/>
            <person name="Garrido Oter R."/>
            <person name="Ver Loren van Themaat E."/>
            <person name="Dallerey J.-F."/>
            <person name="Damm U."/>
            <person name="Henrissat B."/>
            <person name="Lespinet O."/>
            <person name="Thon M."/>
            <person name="Kemen E."/>
            <person name="McHardy A.C."/>
            <person name="Schulze-Lefert P."/>
            <person name="O'Connell R.J."/>
        </authorList>
    </citation>
    <scope>NUCLEOTIDE SEQUENCE [LARGE SCALE GENOMIC DNA]</scope>
    <source>
        <strain evidence="1 2">0861</strain>
    </source>
</reference>
<keyword evidence="2" id="KW-1185">Reference proteome</keyword>
<protein>
    <submittedName>
        <fullName evidence="1">Uncharacterized protein</fullName>
    </submittedName>
</protein>
<name>A0A166YCW1_9PEZI</name>